<dbReference type="Pfam" id="PF08190">
    <property type="entry name" value="PIH1"/>
    <property type="match status" value="1"/>
</dbReference>
<dbReference type="PANTHER" id="PTHR22997">
    <property type="entry name" value="PIH1 DOMAIN-CONTAINING PROTEIN 1"/>
    <property type="match status" value="1"/>
</dbReference>
<evidence type="ECO:0000259" key="3">
    <source>
        <dbReference type="Pfam" id="PF08190"/>
    </source>
</evidence>
<dbReference type="InterPro" id="IPR050734">
    <property type="entry name" value="PIH1/Kintoun_subfamily"/>
</dbReference>
<dbReference type="GO" id="GO:0005737">
    <property type="term" value="C:cytoplasm"/>
    <property type="evidence" value="ECO:0007669"/>
    <property type="project" value="TreeGrafter"/>
</dbReference>
<feature type="region of interest" description="Disordered" evidence="2">
    <location>
        <begin position="15"/>
        <end position="51"/>
    </location>
</feature>
<comment type="similarity">
    <text evidence="1">Belongs to the PIH1 family.</text>
</comment>
<comment type="caution">
    <text evidence="4">The sequence shown here is derived from an EMBL/GenBank/DDBJ whole genome shotgun (WGS) entry which is preliminary data.</text>
</comment>
<keyword evidence="5" id="KW-1185">Reference proteome</keyword>
<dbReference type="InterPro" id="IPR012981">
    <property type="entry name" value="PIH1_N"/>
</dbReference>
<dbReference type="Proteomes" id="UP000785679">
    <property type="component" value="Unassembled WGS sequence"/>
</dbReference>
<feature type="domain" description="PIH1 N-terminal" evidence="3">
    <location>
        <begin position="98"/>
        <end position="241"/>
    </location>
</feature>
<proteinExistence type="inferred from homology"/>
<protein>
    <recommendedName>
        <fullName evidence="3">PIH1 N-terminal domain-containing protein</fullName>
    </recommendedName>
</protein>
<organism evidence="4 5">
    <name type="scientific">Halteria grandinella</name>
    <dbReference type="NCBI Taxonomy" id="5974"/>
    <lineage>
        <taxon>Eukaryota</taxon>
        <taxon>Sar</taxon>
        <taxon>Alveolata</taxon>
        <taxon>Ciliophora</taxon>
        <taxon>Intramacronucleata</taxon>
        <taxon>Spirotrichea</taxon>
        <taxon>Stichotrichia</taxon>
        <taxon>Sporadotrichida</taxon>
        <taxon>Halteriidae</taxon>
        <taxon>Halteria</taxon>
    </lineage>
</organism>
<dbReference type="OrthoDB" id="5135119at2759"/>
<evidence type="ECO:0000256" key="1">
    <source>
        <dbReference type="ARBA" id="ARBA00008511"/>
    </source>
</evidence>
<dbReference type="EMBL" id="RRYP01000308">
    <property type="protein sequence ID" value="TNV87627.1"/>
    <property type="molecule type" value="Genomic_DNA"/>
</dbReference>
<feature type="compositionally biased region" description="Pro residues" evidence="2">
    <location>
        <begin position="34"/>
        <end position="47"/>
    </location>
</feature>
<name>A0A8J8P5T2_HALGN</name>
<evidence type="ECO:0000256" key="2">
    <source>
        <dbReference type="SAM" id="MobiDB-lite"/>
    </source>
</evidence>
<dbReference type="AlphaFoldDB" id="A0A8J8P5T2"/>
<accession>A0A8J8P5T2</accession>
<gene>
    <name evidence="4" type="ORF">FGO68_gene10547</name>
</gene>
<reference evidence="4" key="1">
    <citation type="submission" date="2019-06" db="EMBL/GenBank/DDBJ databases">
        <authorList>
            <person name="Zheng W."/>
        </authorList>
    </citation>
    <scope>NUCLEOTIDE SEQUENCE</scope>
    <source>
        <strain evidence="4">QDHG01</strain>
    </source>
</reference>
<evidence type="ECO:0000313" key="4">
    <source>
        <dbReference type="EMBL" id="TNV87627.1"/>
    </source>
</evidence>
<dbReference type="PANTHER" id="PTHR22997:SF0">
    <property type="entry name" value="PIH1 DOMAIN-CONTAINING PROTEIN 1"/>
    <property type="match status" value="1"/>
</dbReference>
<sequence>MDQFQRELAELARMASTGVGEDTSNPLFNLMNPNAPPPGSAQPPPLSGPAAELFKNYSHEQIMEMYKQVMAGEMPPELASYQEKYTDENGKPIIDNEGGAVIQPTPGFVVKTKDANGQKVFINMTSHDLIDPFEEKKIPQGEREQMGTDTGIRIPLSLGNVREDNDKKGEIAQVYDVIWNPTTIERCKTDASFRQIVVELAFNHILQRSQHQLDLRFSIPKMKYKGKTVQYQRVRAKKNPKIQDMGNDRELTMEEQQKMEEKGLKRMMVQEVVEATPEWQLYCVLSNDTAILEKVDGVEFWDKLVQEIIKRSEETGVGDSKDRLETLASNFRLPVQADHIEEFDGLNHEEARRFVFIVSLPVIMRGHAIQLKTSQDLIHVRVPNLYNLALALPVQCHATEQTAYFECTLRKLIVVIKVKRAEDDSVENPDEEATQKTVVVEVVDTKKLEGNDMLFDIV</sequence>
<evidence type="ECO:0000313" key="5">
    <source>
        <dbReference type="Proteomes" id="UP000785679"/>
    </source>
</evidence>